<dbReference type="GO" id="GO:0019136">
    <property type="term" value="F:deoxynucleoside kinase activity"/>
    <property type="evidence" value="ECO:0007669"/>
    <property type="project" value="InterPro"/>
</dbReference>
<accession>A0A6C0KQ74</accession>
<reference evidence="2" key="1">
    <citation type="journal article" date="2020" name="Nature">
        <title>Giant virus diversity and host interactions through global metagenomics.</title>
        <authorList>
            <person name="Schulz F."/>
            <person name="Roux S."/>
            <person name="Paez-Espino D."/>
            <person name="Jungbluth S."/>
            <person name="Walsh D.A."/>
            <person name="Denef V.J."/>
            <person name="McMahon K.D."/>
            <person name="Konstantinidis K.T."/>
            <person name="Eloe-Fadrosh E.A."/>
            <person name="Kyrpides N.C."/>
            <person name="Woyke T."/>
        </authorList>
    </citation>
    <scope>NUCLEOTIDE SEQUENCE</scope>
    <source>
        <strain evidence="2">GVMAG-S-3300013014-136</strain>
    </source>
</reference>
<proteinExistence type="predicted"/>
<dbReference type="InterPro" id="IPR002624">
    <property type="entry name" value="DCK/DGK"/>
</dbReference>
<evidence type="ECO:0000259" key="1">
    <source>
        <dbReference type="Pfam" id="PF01712"/>
    </source>
</evidence>
<dbReference type="InterPro" id="IPR027417">
    <property type="entry name" value="P-loop_NTPase"/>
</dbReference>
<dbReference type="GO" id="GO:0005524">
    <property type="term" value="F:ATP binding"/>
    <property type="evidence" value="ECO:0007669"/>
    <property type="project" value="InterPro"/>
</dbReference>
<protein>
    <recommendedName>
        <fullName evidence="1">Deoxynucleoside kinase domain-containing protein</fullName>
    </recommendedName>
</protein>
<dbReference type="CDD" id="cd01673">
    <property type="entry name" value="dNK"/>
    <property type="match status" value="1"/>
</dbReference>
<evidence type="ECO:0000313" key="2">
    <source>
        <dbReference type="EMBL" id="QHU20155.1"/>
    </source>
</evidence>
<dbReference type="InterPro" id="IPR050566">
    <property type="entry name" value="Deoxyribonucleoside_kinase"/>
</dbReference>
<dbReference type="Gene3D" id="3.40.50.300">
    <property type="entry name" value="P-loop containing nucleotide triphosphate hydrolases"/>
    <property type="match status" value="1"/>
</dbReference>
<dbReference type="PANTHER" id="PTHR10513">
    <property type="entry name" value="DEOXYNUCLEOSIDE KINASE"/>
    <property type="match status" value="1"/>
</dbReference>
<feature type="domain" description="Deoxynucleoside kinase" evidence="1">
    <location>
        <begin position="7"/>
        <end position="202"/>
    </location>
</feature>
<organism evidence="2">
    <name type="scientific">viral metagenome</name>
    <dbReference type="NCBI Taxonomy" id="1070528"/>
    <lineage>
        <taxon>unclassified sequences</taxon>
        <taxon>metagenomes</taxon>
        <taxon>organismal metagenomes</taxon>
    </lineage>
</organism>
<sequence length="212" mass="25579">MPKIYFIEGNIGTGKSTFLKMVESLNNDNYQVIYEPVDIWTNFKDSTGKNILQYFYEDTKRFAYTFQNTAFISRVEKLKEIDPTKEAVFIERSIWSDKNVFAKNCFESQMMNEIEYMLYLKWFTWLEENLKLQGTYEFVYLRCSPKTSFERMKMRNRSEETSVSLEYLTQIHDKHEQWLKDTLQKDNVIILNAEEDIKKFDVFEEYIDFVLS</sequence>
<dbReference type="PANTHER" id="PTHR10513:SF35">
    <property type="entry name" value="DEOXYADENOSINE KINASE"/>
    <property type="match status" value="1"/>
</dbReference>
<dbReference type="PIRSF" id="PIRSF000705">
    <property type="entry name" value="DNK"/>
    <property type="match status" value="1"/>
</dbReference>
<dbReference type="Pfam" id="PF01712">
    <property type="entry name" value="dNK"/>
    <property type="match status" value="1"/>
</dbReference>
<name>A0A6C0KQ74_9ZZZZ</name>
<dbReference type="InterPro" id="IPR031314">
    <property type="entry name" value="DNK_dom"/>
</dbReference>
<dbReference type="SUPFAM" id="SSF52540">
    <property type="entry name" value="P-loop containing nucleoside triphosphate hydrolases"/>
    <property type="match status" value="1"/>
</dbReference>
<dbReference type="EMBL" id="MN740962">
    <property type="protein sequence ID" value="QHU20155.1"/>
    <property type="molecule type" value="Genomic_DNA"/>
</dbReference>
<dbReference type="AlphaFoldDB" id="A0A6C0KQ74"/>
<dbReference type="GO" id="GO:0005737">
    <property type="term" value="C:cytoplasm"/>
    <property type="evidence" value="ECO:0007669"/>
    <property type="project" value="TreeGrafter"/>
</dbReference>